<accession>A0A9W9Q726</accession>
<proteinExistence type="predicted"/>
<evidence type="ECO:0000313" key="2">
    <source>
        <dbReference type="EMBL" id="KAJ5323496.1"/>
    </source>
</evidence>
<sequence>MDASALPDFGVLSYPTQRGESGDFETSPLENSISLNTSSSWTYCGPLLTLDTNRLPSSFHTWAEATVNGPFMGPLLSFLAFVHKFLKANNLSNYWLTIRASTGSGEFDVPRWHTDDLFFSPAPETRSRQRRSLLSPLYSRDRTSQRPDSTFRQKKHLKSTEKVQVISATPNPTNWKLTTTLLGPGTLFITPKKSPSARAIQRNAKRSVRAANPHHICLSVRCVGCAMAAESVRTHLAAELGQHGIVQARSGECVFFRVGEDEGAVHSEPMSHGDRIFVNIVPGHEADLKCLMAKWGMEYPRAWCVGLPFQGFEERSWRDIGDL</sequence>
<evidence type="ECO:0000256" key="1">
    <source>
        <dbReference type="SAM" id="MobiDB-lite"/>
    </source>
</evidence>
<reference evidence="2" key="2">
    <citation type="journal article" date="2023" name="IMA Fungus">
        <title>Comparative genomic study of the Penicillium genus elucidates a diverse pangenome and 15 lateral gene transfer events.</title>
        <authorList>
            <person name="Petersen C."/>
            <person name="Sorensen T."/>
            <person name="Nielsen M.R."/>
            <person name="Sondergaard T.E."/>
            <person name="Sorensen J.L."/>
            <person name="Fitzpatrick D.A."/>
            <person name="Frisvad J.C."/>
            <person name="Nielsen K.L."/>
        </authorList>
    </citation>
    <scope>NUCLEOTIDE SEQUENCE</scope>
    <source>
        <strain evidence="2">IBT 21472</strain>
    </source>
</reference>
<protein>
    <submittedName>
        <fullName evidence="2">Uncharacterized protein</fullName>
    </submittedName>
</protein>
<evidence type="ECO:0000313" key="3">
    <source>
        <dbReference type="Proteomes" id="UP001147746"/>
    </source>
</evidence>
<keyword evidence="3" id="KW-1185">Reference proteome</keyword>
<dbReference type="OrthoDB" id="10261951at2759"/>
<reference evidence="2" key="1">
    <citation type="submission" date="2022-12" db="EMBL/GenBank/DDBJ databases">
        <authorList>
            <person name="Petersen C."/>
        </authorList>
    </citation>
    <scope>NUCLEOTIDE SEQUENCE</scope>
    <source>
        <strain evidence="2">IBT 21472</strain>
    </source>
</reference>
<dbReference type="Proteomes" id="UP001147746">
    <property type="component" value="Unassembled WGS sequence"/>
</dbReference>
<gene>
    <name evidence="2" type="ORF">N7476_002096</name>
</gene>
<feature type="region of interest" description="Disordered" evidence="1">
    <location>
        <begin position="128"/>
        <end position="154"/>
    </location>
</feature>
<feature type="compositionally biased region" description="Basic and acidic residues" evidence="1">
    <location>
        <begin position="139"/>
        <end position="151"/>
    </location>
</feature>
<name>A0A9W9Q726_9EURO</name>
<dbReference type="AlphaFoldDB" id="A0A9W9Q726"/>
<dbReference type="EMBL" id="JAPZBO010000002">
    <property type="protein sequence ID" value="KAJ5323496.1"/>
    <property type="molecule type" value="Genomic_DNA"/>
</dbReference>
<comment type="caution">
    <text evidence="2">The sequence shown here is derived from an EMBL/GenBank/DDBJ whole genome shotgun (WGS) entry which is preliminary data.</text>
</comment>
<organism evidence="2 3">
    <name type="scientific">Penicillium atrosanguineum</name>
    <dbReference type="NCBI Taxonomy" id="1132637"/>
    <lineage>
        <taxon>Eukaryota</taxon>
        <taxon>Fungi</taxon>
        <taxon>Dikarya</taxon>
        <taxon>Ascomycota</taxon>
        <taxon>Pezizomycotina</taxon>
        <taxon>Eurotiomycetes</taxon>
        <taxon>Eurotiomycetidae</taxon>
        <taxon>Eurotiales</taxon>
        <taxon>Aspergillaceae</taxon>
        <taxon>Penicillium</taxon>
    </lineage>
</organism>